<dbReference type="InterPro" id="IPR019694">
    <property type="entry name" value="Phage_HP1_Orf23"/>
</dbReference>
<dbReference type="AlphaFoldDB" id="A0A1M6LXQ9"/>
<organism evidence="2 3">
    <name type="scientific">Hymenobacter daecheongensis DSM 21074</name>
    <dbReference type="NCBI Taxonomy" id="1121955"/>
    <lineage>
        <taxon>Bacteria</taxon>
        <taxon>Pseudomonadati</taxon>
        <taxon>Bacteroidota</taxon>
        <taxon>Cytophagia</taxon>
        <taxon>Cytophagales</taxon>
        <taxon>Hymenobacteraceae</taxon>
        <taxon>Hymenobacter</taxon>
    </lineage>
</organism>
<dbReference type="Pfam" id="PF10758">
    <property type="entry name" value="DUF2586"/>
    <property type="match status" value="1"/>
</dbReference>
<keyword evidence="3" id="KW-1185">Reference proteome</keyword>
<dbReference type="OrthoDB" id="1041499at2"/>
<dbReference type="Proteomes" id="UP000184418">
    <property type="component" value="Unassembled WGS sequence"/>
</dbReference>
<proteinExistence type="predicted"/>
<dbReference type="RefSeq" id="WP_073112286.1">
    <property type="nucleotide sequence ID" value="NZ_FQYN01000010.1"/>
</dbReference>
<evidence type="ECO:0000313" key="3">
    <source>
        <dbReference type="Proteomes" id="UP000184418"/>
    </source>
</evidence>
<reference evidence="2 3" key="1">
    <citation type="submission" date="2016-11" db="EMBL/GenBank/DDBJ databases">
        <authorList>
            <person name="Jaros S."/>
            <person name="Januszkiewicz K."/>
            <person name="Wedrychowicz H."/>
        </authorList>
    </citation>
    <scope>NUCLEOTIDE SEQUENCE [LARGE SCALE GENOMIC DNA]</scope>
    <source>
        <strain evidence="2 3">DSM 21074</strain>
    </source>
</reference>
<evidence type="ECO:0000313" key="2">
    <source>
        <dbReference type="EMBL" id="SHJ75976.1"/>
    </source>
</evidence>
<evidence type="ECO:0000256" key="1">
    <source>
        <dbReference type="SAM" id="MobiDB-lite"/>
    </source>
</evidence>
<feature type="region of interest" description="Disordered" evidence="1">
    <location>
        <begin position="1"/>
        <end position="20"/>
    </location>
</feature>
<protein>
    <recommendedName>
        <fullName evidence="4">DUF2586 family protein</fullName>
    </recommendedName>
</protein>
<evidence type="ECO:0008006" key="4">
    <source>
        <dbReference type="Google" id="ProtNLM"/>
    </source>
</evidence>
<name>A0A1M6LXQ9_9BACT</name>
<gene>
    <name evidence="2" type="ORF">SAMN02745146_0094</name>
</gene>
<sequence>MNEFQGPLISKPRGRLGRRNPSADGTIGLVAGGVAATGLALGAILRLIQPEDAEAVGINAAYDANNNVLVYHHIRRIFHYNPDATLYLMLAPQAASLATICNPTGDYLRKLLQDDATKGEIRKAGVVLNPVAAPAAGEYTTGLLSDVLTAIPQAQALVVALAASAIYIDNIMLGGILSPTASVATLPNLRASASENVSVCIAADPAVLLATGRAYYAEVGSALGMLSIRKVSECLGSVDIARKPEAAKGKDTYPLTSTATGYFLSAALSNGKPFGALFEAEKAALGTKGYIYAGRFQGLDGVYFNESHTCTEAASDYAYIEDNGVWNKATRNLREALLPVLRGEVDVDAATGFLSGGQVAYYQAKGAKAVGTMAAAKEISGEPVVRIEPSQNVVGTGTVKMSLAYVRRGILRQLEAEVGAINPAAG</sequence>
<accession>A0A1M6LXQ9</accession>
<dbReference type="EMBL" id="FQYN01000010">
    <property type="protein sequence ID" value="SHJ75976.1"/>
    <property type="molecule type" value="Genomic_DNA"/>
</dbReference>
<dbReference type="STRING" id="1121955.SAMN02745146_0094"/>